<feature type="compositionally biased region" description="Basic and acidic residues" evidence="2">
    <location>
        <begin position="112"/>
        <end position="122"/>
    </location>
</feature>
<dbReference type="OMA" id="QMVRPNI"/>
<accession>A0A8R1DRY7</accession>
<feature type="compositionally biased region" description="Basic and acidic residues" evidence="2">
    <location>
        <begin position="150"/>
        <end position="168"/>
    </location>
</feature>
<dbReference type="InterPro" id="IPR026716">
    <property type="entry name" value="PBIR1/2/3"/>
</dbReference>
<dbReference type="GO" id="GO:0004865">
    <property type="term" value="F:protein serine/threonine phosphatase inhibitor activity"/>
    <property type="evidence" value="ECO:0007669"/>
    <property type="project" value="InterPro"/>
</dbReference>
<protein>
    <submittedName>
        <fullName evidence="3">Uncharacterized protein</fullName>
    </submittedName>
</protein>
<evidence type="ECO:0000313" key="4">
    <source>
        <dbReference type="Proteomes" id="UP000005237"/>
    </source>
</evidence>
<organism evidence="3 4">
    <name type="scientific">Caenorhabditis japonica</name>
    <dbReference type="NCBI Taxonomy" id="281687"/>
    <lineage>
        <taxon>Eukaryota</taxon>
        <taxon>Metazoa</taxon>
        <taxon>Ecdysozoa</taxon>
        <taxon>Nematoda</taxon>
        <taxon>Chromadorea</taxon>
        <taxon>Rhabditida</taxon>
        <taxon>Rhabditina</taxon>
        <taxon>Rhabditomorpha</taxon>
        <taxon>Rhabditoidea</taxon>
        <taxon>Rhabditidae</taxon>
        <taxon>Peloderinae</taxon>
        <taxon>Caenorhabditis</taxon>
    </lineage>
</organism>
<dbReference type="Proteomes" id="UP000005237">
    <property type="component" value="Unassembled WGS sequence"/>
</dbReference>
<name>A0A8R1DRY7_CAEJA</name>
<dbReference type="PANTHER" id="PTHR22227:SF6">
    <property type="entry name" value="FAMILY WITH SEQUENCE SIMILARITY 122B ISOFORM X1"/>
    <property type="match status" value="1"/>
</dbReference>
<feature type="compositionally biased region" description="Polar residues" evidence="2">
    <location>
        <begin position="87"/>
        <end position="105"/>
    </location>
</feature>
<evidence type="ECO:0000256" key="1">
    <source>
        <dbReference type="ARBA" id="ARBA00006725"/>
    </source>
</evidence>
<feature type="compositionally biased region" description="Polar residues" evidence="2">
    <location>
        <begin position="371"/>
        <end position="384"/>
    </location>
</feature>
<feature type="region of interest" description="Disordered" evidence="2">
    <location>
        <begin position="357"/>
        <end position="401"/>
    </location>
</feature>
<feature type="compositionally biased region" description="Acidic residues" evidence="2">
    <location>
        <begin position="427"/>
        <end position="438"/>
    </location>
</feature>
<dbReference type="EnsemblMetazoa" id="CJA09286.1">
    <property type="protein sequence ID" value="CJA09286.1"/>
    <property type="gene ID" value="WBGene00128490"/>
</dbReference>
<comment type="similarity">
    <text evidence="1">Belongs to the FAM122 family.</text>
</comment>
<reference evidence="4" key="1">
    <citation type="submission" date="2010-08" db="EMBL/GenBank/DDBJ databases">
        <authorList>
            <consortium name="Caenorhabditis japonica Sequencing Consortium"/>
            <person name="Wilson R.K."/>
        </authorList>
    </citation>
    <scope>NUCLEOTIDE SEQUENCE [LARGE SCALE GENOMIC DNA]</scope>
    <source>
        <strain evidence="4">DF5081</strain>
    </source>
</reference>
<evidence type="ECO:0000256" key="2">
    <source>
        <dbReference type="SAM" id="MobiDB-lite"/>
    </source>
</evidence>
<feature type="region of interest" description="Disordered" evidence="2">
    <location>
        <begin position="74"/>
        <end position="168"/>
    </location>
</feature>
<proteinExistence type="inferred from homology"/>
<reference evidence="3" key="2">
    <citation type="submission" date="2022-06" db="UniProtKB">
        <authorList>
            <consortium name="EnsemblMetazoa"/>
        </authorList>
    </citation>
    <scope>IDENTIFICATION</scope>
    <source>
        <strain evidence="3">DF5081</strain>
    </source>
</reference>
<feature type="region of interest" description="Disordered" evidence="2">
    <location>
        <begin position="265"/>
        <end position="301"/>
    </location>
</feature>
<keyword evidence="4" id="KW-1185">Reference proteome</keyword>
<evidence type="ECO:0000313" key="3">
    <source>
        <dbReference type="EnsemblMetazoa" id="CJA09286.1"/>
    </source>
</evidence>
<feature type="region of interest" description="Disordered" evidence="2">
    <location>
        <begin position="416"/>
        <end position="438"/>
    </location>
</feature>
<dbReference type="AlphaFoldDB" id="A0A8R1DRY7"/>
<sequence length="438" mass="47859">MNPNDSGGEQNGPSMTTVNVKLGAFLNQGDDIPPGNSPATSISSLISEQSEIFRNSPFLAQSPLMNSSVFQRPDFLSTDTDRPMSYPSISTNIPDSECSSRSSIDGFNLRDSTSEKIKQFRERNKRSPSGSTSEEEEDSNESNPTRKLSSKSDEKFVGRGIDAPRGRIANIRRESSCSVDSEAAHERLVKASQVVSTGFDDIAIESEKSPNADFRRRAPSLSTIVGEPISVVTTNVFIPHSCSPSPTRLPADLIKQCYSPSTQQMVRPNISYSPSPKPSPAQSPTRHPKLKFGRSVSPICRSPRQPIKRKITLVNSGDPEVKRVFLPRSNTSPLVTDKTFPYPQYSSIFESTSDFNSFSVPHSPGPLRATTPLSCVSTGEQGDNSPRVKEKAMEEEDEVNDVVMSSNQETAELNERMLQNAAAAPLPEDDDDEFGFGS</sequence>
<dbReference type="PANTHER" id="PTHR22227">
    <property type="entry name" value="FAMILY WITH SEQUENCE SIMILARITY 122B ISOFORM X1"/>
    <property type="match status" value="1"/>
</dbReference>